<dbReference type="HOGENOM" id="CLU_035168_1_3_7"/>
<reference evidence="11 12" key="2">
    <citation type="submission" date="2013-04" db="EMBL/GenBank/DDBJ databases">
        <title>The Genome Sequence of Bilophila wadsworthia 3_1_6.</title>
        <authorList>
            <consortium name="The Broad Institute Genomics Platform"/>
            <person name="Earl A."/>
            <person name="Ward D."/>
            <person name="Feldgarden M."/>
            <person name="Gevers D."/>
            <person name="Sibley C."/>
            <person name="Strauss J."/>
            <person name="Allen-Vercoe E."/>
            <person name="Walker B."/>
            <person name="Young S."/>
            <person name="Zeng Q."/>
            <person name="Gargeya S."/>
            <person name="Fitzgerald M."/>
            <person name="Haas B."/>
            <person name="Abouelleil A."/>
            <person name="Allen A.W."/>
            <person name="Alvarado L."/>
            <person name="Arachchi H.M."/>
            <person name="Berlin A.M."/>
            <person name="Chapman S.B."/>
            <person name="Gainer-Dewar J."/>
            <person name="Goldberg J."/>
            <person name="Griggs A."/>
            <person name="Gujja S."/>
            <person name="Hansen M."/>
            <person name="Howarth C."/>
            <person name="Imamovic A."/>
            <person name="Ireland A."/>
            <person name="Larimer J."/>
            <person name="McCowan C."/>
            <person name="Murphy C."/>
            <person name="Pearson M."/>
            <person name="Poon T.W."/>
            <person name="Priest M."/>
            <person name="Roberts A."/>
            <person name="Saif S."/>
            <person name="Shea T."/>
            <person name="Sisk P."/>
            <person name="Sykes S."/>
            <person name="Wortman J."/>
            <person name="Nusbaum C."/>
            <person name="Birren B."/>
        </authorList>
    </citation>
    <scope>NUCLEOTIDE SEQUENCE [LARGE SCALE GENOMIC DNA]</scope>
    <source>
        <strain evidence="11 12">3_1_6</strain>
    </source>
</reference>
<accession>E5Y559</accession>
<dbReference type="PROSITE" id="PS51733">
    <property type="entry name" value="BPL_LPL_CATALYTIC"/>
    <property type="match status" value="1"/>
</dbReference>
<dbReference type="EC" id="2.3.1.181" evidence="5 6"/>
<evidence type="ECO:0000256" key="8">
    <source>
        <dbReference type="PIRSR" id="PIRSR016262-2"/>
    </source>
</evidence>
<dbReference type="EMBL" id="ADCP02000001">
    <property type="protein sequence ID" value="EFV44826.1"/>
    <property type="molecule type" value="Genomic_DNA"/>
</dbReference>
<dbReference type="PROSITE" id="PS01313">
    <property type="entry name" value="LIPB"/>
    <property type="match status" value="1"/>
</dbReference>
<reference evidence="11 12" key="1">
    <citation type="submission" date="2010-10" db="EMBL/GenBank/DDBJ databases">
        <authorList>
            <consortium name="The Broad Institute Genome Sequencing Platform"/>
            <person name="Ward D."/>
            <person name="Earl A."/>
            <person name="Feldgarden M."/>
            <person name="Young S.K."/>
            <person name="Gargeya S."/>
            <person name="Zeng Q."/>
            <person name="Alvarado L."/>
            <person name="Berlin A."/>
            <person name="Bochicchio J."/>
            <person name="Chapman S.B."/>
            <person name="Chen Z."/>
            <person name="Freedman E."/>
            <person name="Gellesch M."/>
            <person name="Goldberg J."/>
            <person name="Griggs A."/>
            <person name="Gujja S."/>
            <person name="Heilman E."/>
            <person name="Heiman D."/>
            <person name="Howarth C."/>
            <person name="Mehta T."/>
            <person name="Neiman D."/>
            <person name="Pearson M."/>
            <person name="Roberts A."/>
            <person name="Saif S."/>
            <person name="Shea T."/>
            <person name="Shenoy N."/>
            <person name="Sisk P."/>
            <person name="Stolte C."/>
            <person name="Sykes S."/>
            <person name="White J."/>
            <person name="Yandava C."/>
            <person name="Allen-Vercoe E."/>
            <person name="Sibley C."/>
            <person name="Ambrose C.E."/>
            <person name="Strauss J."/>
            <person name="Daigneault M."/>
            <person name="Haas B."/>
            <person name="Nusbaum C."/>
            <person name="Birren B."/>
        </authorList>
    </citation>
    <scope>NUCLEOTIDE SEQUENCE [LARGE SCALE GENOMIC DNA]</scope>
    <source>
        <strain evidence="11 12">3_1_6</strain>
    </source>
</reference>
<comment type="caution">
    <text evidence="11">The sequence shown here is derived from an EMBL/GenBank/DDBJ whole genome shotgun (WGS) entry which is preliminary data.</text>
</comment>
<comment type="similarity">
    <text evidence="5 6">Belongs to the LipB family.</text>
</comment>
<keyword evidence="2 5" id="KW-0808">Transferase</keyword>
<comment type="pathway">
    <text evidence="1 5 6">Protein modification; protein lipoylation via endogenous pathway; protein N(6)-(lipoyl)lysine from octanoyl-[acyl-carrier-protein]: step 1/2.</text>
</comment>
<organism evidence="11 12">
    <name type="scientific">Bilophila wadsworthia (strain 3_1_6)</name>
    <dbReference type="NCBI Taxonomy" id="563192"/>
    <lineage>
        <taxon>Bacteria</taxon>
        <taxon>Pseudomonadati</taxon>
        <taxon>Thermodesulfobacteriota</taxon>
        <taxon>Desulfovibrionia</taxon>
        <taxon>Desulfovibrionales</taxon>
        <taxon>Desulfovibrionaceae</taxon>
        <taxon>Bilophila</taxon>
    </lineage>
</organism>
<dbReference type="CDD" id="cd16444">
    <property type="entry name" value="LipB"/>
    <property type="match status" value="1"/>
</dbReference>
<evidence type="ECO:0000256" key="3">
    <source>
        <dbReference type="ARBA" id="ARBA00023315"/>
    </source>
</evidence>
<dbReference type="NCBIfam" id="TIGR00214">
    <property type="entry name" value="lipB"/>
    <property type="match status" value="1"/>
</dbReference>
<comment type="miscellaneous">
    <text evidence="5">In the reaction, the free carboxyl group of octanoic acid is attached via an amide linkage to the epsilon-amino group of a specific lysine residue of lipoyl domains of lipoate-dependent enzymes.</text>
</comment>
<evidence type="ECO:0000313" key="12">
    <source>
        <dbReference type="Proteomes" id="UP000006034"/>
    </source>
</evidence>
<keyword evidence="3 5" id="KW-0012">Acyltransferase</keyword>
<feature type="binding site" evidence="5 8">
    <location>
        <begin position="72"/>
        <end position="79"/>
    </location>
    <ligand>
        <name>substrate</name>
    </ligand>
</feature>
<feature type="domain" description="BPL/LPL catalytic" evidence="10">
    <location>
        <begin position="27"/>
        <end position="210"/>
    </location>
</feature>
<dbReference type="SUPFAM" id="SSF55681">
    <property type="entry name" value="Class II aaRS and biotin synthetases"/>
    <property type="match status" value="1"/>
</dbReference>
<dbReference type="RefSeq" id="WP_005026382.1">
    <property type="nucleotide sequence ID" value="NZ_KE150238.1"/>
</dbReference>
<name>E5Y559_BILW3</name>
<comment type="catalytic activity">
    <reaction evidence="5 6">
        <text>octanoyl-[ACP] + L-lysyl-[protein] = N(6)-octanoyl-L-lysyl-[protein] + holo-[ACP] + H(+)</text>
        <dbReference type="Rhea" id="RHEA:17665"/>
        <dbReference type="Rhea" id="RHEA-COMP:9636"/>
        <dbReference type="Rhea" id="RHEA-COMP:9685"/>
        <dbReference type="Rhea" id="RHEA-COMP:9752"/>
        <dbReference type="Rhea" id="RHEA-COMP:9928"/>
        <dbReference type="ChEBI" id="CHEBI:15378"/>
        <dbReference type="ChEBI" id="CHEBI:29969"/>
        <dbReference type="ChEBI" id="CHEBI:64479"/>
        <dbReference type="ChEBI" id="CHEBI:78463"/>
        <dbReference type="ChEBI" id="CHEBI:78809"/>
        <dbReference type="EC" id="2.3.1.181"/>
    </reaction>
</comment>
<evidence type="ECO:0000256" key="4">
    <source>
        <dbReference type="ARBA" id="ARBA00024732"/>
    </source>
</evidence>
<evidence type="ECO:0000256" key="2">
    <source>
        <dbReference type="ARBA" id="ARBA00022679"/>
    </source>
</evidence>
<dbReference type="GO" id="GO:0033819">
    <property type="term" value="F:lipoyl(octanoyl) transferase activity"/>
    <property type="evidence" value="ECO:0007669"/>
    <property type="project" value="UniProtKB-EC"/>
</dbReference>
<feature type="active site" description="Acyl-thioester intermediate" evidence="5 7">
    <location>
        <position position="170"/>
    </location>
</feature>
<dbReference type="Proteomes" id="UP000006034">
    <property type="component" value="Unassembled WGS sequence"/>
</dbReference>
<dbReference type="Gene3D" id="3.30.930.10">
    <property type="entry name" value="Bira Bifunctional Protein, Domain 2"/>
    <property type="match status" value="1"/>
</dbReference>
<dbReference type="PIRSF" id="PIRSF016262">
    <property type="entry name" value="LPLase"/>
    <property type="match status" value="1"/>
</dbReference>
<comment type="function">
    <text evidence="4 5 6">Catalyzes the transfer of endogenously produced octanoic acid from octanoyl-acyl-carrier-protein onto the lipoyl domains of lipoate-dependent enzymes. Lipoyl-ACP can also act as a substrate although octanoyl-ACP is likely to be the physiological substrate.</text>
</comment>
<dbReference type="InterPro" id="IPR004143">
    <property type="entry name" value="BPL_LPL_catalytic"/>
</dbReference>
<comment type="subcellular location">
    <subcellularLocation>
        <location evidence="5">Cytoplasm</location>
    </subcellularLocation>
</comment>
<gene>
    <name evidence="5" type="primary">lipB</name>
    <name evidence="11" type="ORF">HMPREF0179_01322</name>
</gene>
<evidence type="ECO:0000259" key="10">
    <source>
        <dbReference type="PROSITE" id="PS51733"/>
    </source>
</evidence>
<dbReference type="PANTHER" id="PTHR10993:SF7">
    <property type="entry name" value="LIPOYLTRANSFERASE 2, MITOCHONDRIAL-RELATED"/>
    <property type="match status" value="1"/>
</dbReference>
<evidence type="ECO:0000313" key="11">
    <source>
        <dbReference type="EMBL" id="EFV44826.1"/>
    </source>
</evidence>
<dbReference type="InterPro" id="IPR045864">
    <property type="entry name" value="aa-tRNA-synth_II/BPL/LPL"/>
</dbReference>
<dbReference type="InterPro" id="IPR000544">
    <property type="entry name" value="Octanoyltransferase"/>
</dbReference>
<protein>
    <recommendedName>
        <fullName evidence="5 6">Octanoyltransferase</fullName>
        <ecNumber evidence="5 6">2.3.1.181</ecNumber>
    </recommendedName>
    <alternativeName>
        <fullName evidence="5">Lipoate-protein ligase B</fullName>
    </alternativeName>
    <alternativeName>
        <fullName evidence="5">Lipoyl/octanoyl transferase</fullName>
    </alternativeName>
    <alternativeName>
        <fullName evidence="5">Octanoyl-[acyl-carrier-protein]-protein N-octanoyltransferase</fullName>
    </alternativeName>
</protein>
<feature type="binding site" evidence="5 8">
    <location>
        <begin position="152"/>
        <end position="154"/>
    </location>
    <ligand>
        <name>substrate</name>
    </ligand>
</feature>
<feature type="binding site" evidence="5 8">
    <location>
        <begin position="139"/>
        <end position="141"/>
    </location>
    <ligand>
        <name>substrate</name>
    </ligand>
</feature>
<keyword evidence="5" id="KW-0963">Cytoplasm</keyword>
<evidence type="ECO:0000256" key="1">
    <source>
        <dbReference type="ARBA" id="ARBA00004821"/>
    </source>
</evidence>
<dbReference type="UniPathway" id="UPA00538">
    <property type="reaction ID" value="UER00592"/>
</dbReference>
<dbReference type="eggNOG" id="COG0321">
    <property type="taxonomic scope" value="Bacteria"/>
</dbReference>
<dbReference type="PANTHER" id="PTHR10993">
    <property type="entry name" value="OCTANOYLTRANSFERASE"/>
    <property type="match status" value="1"/>
</dbReference>
<evidence type="ECO:0000256" key="9">
    <source>
        <dbReference type="PIRSR" id="PIRSR016262-3"/>
    </source>
</evidence>
<evidence type="ECO:0000256" key="6">
    <source>
        <dbReference type="PIRNR" id="PIRNR016262"/>
    </source>
</evidence>
<dbReference type="HAMAP" id="MF_00013">
    <property type="entry name" value="LipB"/>
    <property type="match status" value="1"/>
</dbReference>
<dbReference type="GO" id="GO:0005737">
    <property type="term" value="C:cytoplasm"/>
    <property type="evidence" value="ECO:0007669"/>
    <property type="project" value="UniProtKB-SubCell"/>
</dbReference>
<dbReference type="OrthoDB" id="9787061at2"/>
<dbReference type="STRING" id="563192.HMPREF0179_01322"/>
<dbReference type="InterPro" id="IPR020605">
    <property type="entry name" value="Octanoyltransferase_CS"/>
</dbReference>
<dbReference type="AlphaFoldDB" id="E5Y559"/>
<dbReference type="GO" id="GO:0009249">
    <property type="term" value="P:protein lipoylation"/>
    <property type="evidence" value="ECO:0007669"/>
    <property type="project" value="InterPro"/>
</dbReference>
<keyword evidence="12" id="KW-1185">Reference proteome</keyword>
<dbReference type="GeneID" id="78086451"/>
<dbReference type="Pfam" id="PF21948">
    <property type="entry name" value="LplA-B_cat"/>
    <property type="match status" value="1"/>
</dbReference>
<proteinExistence type="inferred from homology"/>
<feature type="site" description="Lowers pKa of active site Cys" evidence="5 9">
    <location>
        <position position="136"/>
    </location>
</feature>
<dbReference type="NCBIfam" id="NF010925">
    <property type="entry name" value="PRK14345.1"/>
    <property type="match status" value="1"/>
</dbReference>
<evidence type="ECO:0000256" key="5">
    <source>
        <dbReference type="HAMAP-Rule" id="MF_00013"/>
    </source>
</evidence>
<evidence type="ECO:0000256" key="7">
    <source>
        <dbReference type="PIRSR" id="PIRSR016262-1"/>
    </source>
</evidence>
<sequence length="214" mass="23476">MNIVDLGVMPYSEALAVQLECHERVRQGEEDTLFLVEHPPVITFGRHGGEENLLLGRAELAARGVEIVKTDRGGNITCHFPGQLVAYPVFRVGKRTNGLHGFVRTLEEIVIRSAAAFGVEAARWEGRPGVWIGNRKLCSLGMCVRHWVSFHGFALNVGNDLSLFSAITLCGLHDAEATSLSRECGDDSLSMQEVKDVCTREFQTLFADPPVAPC</sequence>